<evidence type="ECO:0000313" key="2">
    <source>
        <dbReference type="EMBL" id="KAF6156856.1"/>
    </source>
</evidence>
<dbReference type="AlphaFoldDB" id="A0A7J7MPP2"/>
<keyword evidence="1" id="KW-1133">Transmembrane helix</keyword>
<evidence type="ECO:0000313" key="3">
    <source>
        <dbReference type="Proteomes" id="UP000541444"/>
    </source>
</evidence>
<reference evidence="2 3" key="1">
    <citation type="journal article" date="2020" name="IScience">
        <title>Genome Sequencing of the Endangered Kingdonia uniflora (Circaeasteraceae, Ranunculales) Reveals Potential Mechanisms of Evolutionary Specialization.</title>
        <authorList>
            <person name="Sun Y."/>
            <person name="Deng T."/>
            <person name="Zhang A."/>
            <person name="Moore M.J."/>
            <person name="Landis J.B."/>
            <person name="Lin N."/>
            <person name="Zhang H."/>
            <person name="Zhang X."/>
            <person name="Huang J."/>
            <person name="Zhang X."/>
            <person name="Sun H."/>
            <person name="Wang H."/>
        </authorList>
    </citation>
    <scope>NUCLEOTIDE SEQUENCE [LARGE SCALE GENOMIC DNA]</scope>
    <source>
        <strain evidence="2">TB1705</strain>
        <tissue evidence="2">Leaf</tissue>
    </source>
</reference>
<keyword evidence="1" id="KW-0812">Transmembrane</keyword>
<name>A0A7J7MPP2_9MAGN</name>
<sequence length="56" mass="5984">MVKLLFHLGLDGATESQEGICISFGCHALRQVVILLCAGCVCSGCISVFRIFCSHP</sequence>
<feature type="transmembrane region" description="Helical" evidence="1">
    <location>
        <begin position="32"/>
        <end position="53"/>
    </location>
</feature>
<organism evidence="2 3">
    <name type="scientific">Kingdonia uniflora</name>
    <dbReference type="NCBI Taxonomy" id="39325"/>
    <lineage>
        <taxon>Eukaryota</taxon>
        <taxon>Viridiplantae</taxon>
        <taxon>Streptophyta</taxon>
        <taxon>Embryophyta</taxon>
        <taxon>Tracheophyta</taxon>
        <taxon>Spermatophyta</taxon>
        <taxon>Magnoliopsida</taxon>
        <taxon>Ranunculales</taxon>
        <taxon>Circaeasteraceae</taxon>
        <taxon>Kingdonia</taxon>
    </lineage>
</organism>
<keyword evidence="3" id="KW-1185">Reference proteome</keyword>
<evidence type="ECO:0000256" key="1">
    <source>
        <dbReference type="SAM" id="Phobius"/>
    </source>
</evidence>
<comment type="caution">
    <text evidence="2">The sequence shown here is derived from an EMBL/GenBank/DDBJ whole genome shotgun (WGS) entry which is preliminary data.</text>
</comment>
<proteinExistence type="predicted"/>
<dbReference type="EMBL" id="JACGCM010001293">
    <property type="protein sequence ID" value="KAF6156856.1"/>
    <property type="molecule type" value="Genomic_DNA"/>
</dbReference>
<accession>A0A7J7MPP2</accession>
<gene>
    <name evidence="2" type="ORF">GIB67_000396</name>
</gene>
<protein>
    <submittedName>
        <fullName evidence="2">Uncharacterized protein</fullName>
    </submittedName>
</protein>
<keyword evidence="1" id="KW-0472">Membrane</keyword>
<dbReference type="Proteomes" id="UP000541444">
    <property type="component" value="Unassembled WGS sequence"/>
</dbReference>